<dbReference type="Proteomes" id="UP000319257">
    <property type="component" value="Unassembled WGS sequence"/>
</dbReference>
<proteinExistence type="predicted"/>
<keyword evidence="2" id="KW-0472">Membrane</keyword>
<keyword evidence="2" id="KW-0812">Transmembrane</keyword>
<evidence type="ECO:0000313" key="4">
    <source>
        <dbReference type="Proteomes" id="UP000319257"/>
    </source>
</evidence>
<organism evidence="3 4">
    <name type="scientific">Thyridium curvatum</name>
    <dbReference type="NCBI Taxonomy" id="1093900"/>
    <lineage>
        <taxon>Eukaryota</taxon>
        <taxon>Fungi</taxon>
        <taxon>Dikarya</taxon>
        <taxon>Ascomycota</taxon>
        <taxon>Pezizomycotina</taxon>
        <taxon>Sordariomycetes</taxon>
        <taxon>Sordariomycetidae</taxon>
        <taxon>Thyridiales</taxon>
        <taxon>Thyridiaceae</taxon>
        <taxon>Thyridium</taxon>
    </lineage>
</organism>
<comment type="caution">
    <text evidence="3">The sequence shown here is derived from an EMBL/GenBank/DDBJ whole genome shotgun (WGS) entry which is preliminary data.</text>
</comment>
<dbReference type="PANTHER" id="PTHR35394">
    <property type="entry name" value="DUF3176 DOMAIN-CONTAINING PROTEIN"/>
    <property type="match status" value="1"/>
</dbReference>
<feature type="region of interest" description="Disordered" evidence="1">
    <location>
        <begin position="1"/>
        <end position="34"/>
    </location>
</feature>
<keyword evidence="4" id="KW-1185">Reference proteome</keyword>
<dbReference type="InParanoid" id="A0A507B449"/>
<keyword evidence="2" id="KW-1133">Transmembrane helix</keyword>
<accession>A0A507B449</accession>
<dbReference type="AlphaFoldDB" id="A0A507B449"/>
<sequence length="348" mass="37352">MGPLTNAGSSFVSERMQDSTSPMGLQSHPPSQRLGYAGMANTMATMLTYEPIQTDSGSGLTYNISSNDVTVISKTLKDLFTVTNYSEDATLDDEDAGGFDISGAMYDEDLGKLVGLVAQSMTCYIRDMNSTKILVPGTAFHREAYVSVRWPWLSLPAALVAFGAMMLVWTIWFNKVRSGPVWKSSSLPGILHARAGDQASSDVRDLEKLSGISDEAERTQMRLVRNEVGTLRLNDMVRAEQGEGGPCIPAVAAYAASKIVALRHAGTRVSHEQPALNVMHLHPDFVLGSNDVAATARSVKCLGGTNSVMLTILLGKTMGPFAGASAHVDDVARAHVASLDAWAGPWWE</sequence>
<dbReference type="GeneID" id="41973412"/>
<protein>
    <submittedName>
        <fullName evidence="3">Uncharacterized protein</fullName>
    </submittedName>
</protein>
<dbReference type="Gene3D" id="3.40.50.720">
    <property type="entry name" value="NAD(P)-binding Rossmann-like Domain"/>
    <property type="match status" value="1"/>
</dbReference>
<name>A0A507B449_9PEZI</name>
<feature type="compositionally biased region" description="Polar residues" evidence="1">
    <location>
        <begin position="1"/>
        <end position="30"/>
    </location>
</feature>
<dbReference type="RefSeq" id="XP_030995205.1">
    <property type="nucleotide sequence ID" value="XM_031140544.1"/>
</dbReference>
<dbReference type="OrthoDB" id="5376804at2759"/>
<reference evidence="3 4" key="1">
    <citation type="submission" date="2019-06" db="EMBL/GenBank/DDBJ databases">
        <title>Draft genome sequence of the filamentous fungus Phialemoniopsis curvata isolated from diesel fuel.</title>
        <authorList>
            <person name="Varaljay V.A."/>
            <person name="Lyon W.J."/>
            <person name="Crouch A.L."/>
            <person name="Drake C.E."/>
            <person name="Hollomon J.M."/>
            <person name="Nadeau L.J."/>
            <person name="Nunn H.S."/>
            <person name="Stevenson B.S."/>
            <person name="Bojanowski C.L."/>
            <person name="Crookes-Goodson W.J."/>
        </authorList>
    </citation>
    <scope>NUCLEOTIDE SEQUENCE [LARGE SCALE GENOMIC DNA]</scope>
    <source>
        <strain evidence="3 4">D216</strain>
    </source>
</reference>
<evidence type="ECO:0000313" key="3">
    <source>
        <dbReference type="EMBL" id="TPX13494.1"/>
    </source>
</evidence>
<dbReference type="EMBL" id="SKBQ01000033">
    <property type="protein sequence ID" value="TPX13494.1"/>
    <property type="molecule type" value="Genomic_DNA"/>
</dbReference>
<feature type="transmembrane region" description="Helical" evidence="2">
    <location>
        <begin position="150"/>
        <end position="173"/>
    </location>
</feature>
<evidence type="ECO:0000256" key="2">
    <source>
        <dbReference type="SAM" id="Phobius"/>
    </source>
</evidence>
<evidence type="ECO:0000256" key="1">
    <source>
        <dbReference type="SAM" id="MobiDB-lite"/>
    </source>
</evidence>
<dbReference type="PANTHER" id="PTHR35394:SF5">
    <property type="entry name" value="DUF3176 DOMAIN-CONTAINING PROTEIN"/>
    <property type="match status" value="1"/>
</dbReference>
<gene>
    <name evidence="3" type="ORF">E0L32_005965</name>
</gene>